<feature type="transmembrane region" description="Helical" evidence="2">
    <location>
        <begin position="67"/>
        <end position="85"/>
    </location>
</feature>
<feature type="transmembrane region" description="Helical" evidence="2">
    <location>
        <begin position="471"/>
        <end position="497"/>
    </location>
</feature>
<dbReference type="Proteomes" id="UP000267081">
    <property type="component" value="Unassembled WGS sequence"/>
</dbReference>
<keyword evidence="2" id="KW-1133">Transmembrane helix</keyword>
<feature type="transmembrane region" description="Helical" evidence="2">
    <location>
        <begin position="214"/>
        <end position="236"/>
    </location>
</feature>
<dbReference type="EMBL" id="RSEC01000032">
    <property type="protein sequence ID" value="RSD22149.1"/>
    <property type="molecule type" value="Genomic_DNA"/>
</dbReference>
<evidence type="ECO:0000256" key="2">
    <source>
        <dbReference type="SAM" id="Phobius"/>
    </source>
</evidence>
<gene>
    <name evidence="3" type="ORF">EIY87_10125</name>
</gene>
<feature type="region of interest" description="Disordered" evidence="1">
    <location>
        <begin position="1"/>
        <end position="26"/>
    </location>
</feature>
<dbReference type="AlphaFoldDB" id="A0A3R9FAA8"/>
<sequence length="593" mass="58252">MPPRSEPPGRSAPGSPARQAPPAGEQAWAEADRPQTVALGLAAAGAVALAAGALAHVSPDAGPGFTSWPWLAVLALAPVVAAIVAAGKRPALAGGIVLGLAALAPGRLVLDLQFAVNGPLAVRPELYLADRFVGGSAVGAGFWLLIAGHLLTAAAGVAAWRASRTGEEPERRRWRLLAPLLAVAASVGVLTAPVSATNGFLLARASFEGPWPALAGYLLLAAALPLAAALALAAPAERTARGALLGLAAGAFGVAVPPVLAGLLRDDLGVTWGPVLVLLMTAVIGALAFTRLTERPAQDEADLKIPGLFWWRLVTGLLGLATAVAAVIGSFAPQVAVTALNPGATAPVSAAAESPARWFLLVAAVVLAVAALGVLVPKTAPGARPLLGLLWAGIVLAGTAVLNTALTATQAGNLGGFGGTAAPAFTYDLGAGAAWTFAALVLAALTALAAAGTGVVEREDAGNAAEPDKNVLTPVVAGAVLAVAGFGLPVFTVPGYVAAGLWSDFDTPSWGLLTAAVAVVGAAALALRSRPKPAAALLTGAAVLTGLHAAELPLVGGTLGGASPSTGFWLALAAAVALLIAAALAAAGGRRGA</sequence>
<organism evidence="3 4">
    <name type="scientific">Amycolatopsis eburnea</name>
    <dbReference type="NCBI Taxonomy" id="2267691"/>
    <lineage>
        <taxon>Bacteria</taxon>
        <taxon>Bacillati</taxon>
        <taxon>Actinomycetota</taxon>
        <taxon>Actinomycetes</taxon>
        <taxon>Pseudonocardiales</taxon>
        <taxon>Pseudonocardiaceae</taxon>
        <taxon>Amycolatopsis</taxon>
    </lineage>
</organism>
<evidence type="ECO:0000256" key="1">
    <source>
        <dbReference type="SAM" id="MobiDB-lite"/>
    </source>
</evidence>
<evidence type="ECO:0000313" key="4">
    <source>
        <dbReference type="Proteomes" id="UP000267081"/>
    </source>
</evidence>
<feature type="transmembrane region" description="Helical" evidence="2">
    <location>
        <begin position="36"/>
        <end position="55"/>
    </location>
</feature>
<protein>
    <submittedName>
        <fullName evidence="3">Uncharacterized protein</fullName>
    </submittedName>
</protein>
<evidence type="ECO:0000313" key="3">
    <source>
        <dbReference type="EMBL" id="RSD22149.1"/>
    </source>
</evidence>
<feature type="transmembrane region" description="Helical" evidence="2">
    <location>
        <begin position="509"/>
        <end position="527"/>
    </location>
</feature>
<feature type="transmembrane region" description="Helical" evidence="2">
    <location>
        <begin position="388"/>
        <end position="409"/>
    </location>
</feature>
<dbReference type="OrthoDB" id="3638762at2"/>
<feature type="transmembrane region" description="Helical" evidence="2">
    <location>
        <begin position="270"/>
        <end position="289"/>
    </location>
</feature>
<comment type="caution">
    <text evidence="3">The sequence shown here is derived from an EMBL/GenBank/DDBJ whole genome shotgun (WGS) entry which is preliminary data.</text>
</comment>
<accession>A0A3R9FAA8</accession>
<dbReference type="RefSeq" id="WP_125307396.1">
    <property type="nucleotide sequence ID" value="NZ_RSEC01000032.1"/>
</dbReference>
<feature type="transmembrane region" description="Helical" evidence="2">
    <location>
        <begin position="534"/>
        <end position="555"/>
    </location>
</feature>
<feature type="transmembrane region" description="Helical" evidence="2">
    <location>
        <begin position="243"/>
        <end position="264"/>
    </location>
</feature>
<feature type="transmembrane region" description="Helical" evidence="2">
    <location>
        <begin position="174"/>
        <end position="194"/>
    </location>
</feature>
<keyword evidence="4" id="KW-1185">Reference proteome</keyword>
<feature type="transmembrane region" description="Helical" evidence="2">
    <location>
        <begin position="140"/>
        <end position="162"/>
    </location>
</feature>
<keyword evidence="2" id="KW-0812">Transmembrane</keyword>
<keyword evidence="2" id="KW-0472">Membrane</keyword>
<feature type="transmembrane region" description="Helical" evidence="2">
    <location>
        <begin position="309"/>
        <end position="336"/>
    </location>
</feature>
<feature type="transmembrane region" description="Helical" evidence="2">
    <location>
        <begin position="567"/>
        <end position="587"/>
    </location>
</feature>
<feature type="transmembrane region" description="Helical" evidence="2">
    <location>
        <begin position="92"/>
        <end position="110"/>
    </location>
</feature>
<feature type="transmembrane region" description="Helical" evidence="2">
    <location>
        <begin position="429"/>
        <end position="450"/>
    </location>
</feature>
<feature type="transmembrane region" description="Helical" evidence="2">
    <location>
        <begin position="356"/>
        <end position="376"/>
    </location>
</feature>
<proteinExistence type="predicted"/>
<name>A0A3R9FAA8_9PSEU</name>
<reference evidence="3 4" key="1">
    <citation type="submission" date="2018-12" db="EMBL/GenBank/DDBJ databases">
        <title>Amycolatopsis eburnea sp. nov. actinomycete associate with arbuscular mycorrhiza fungal spore.</title>
        <authorList>
            <person name="Lumyong S."/>
            <person name="Chaiya L."/>
        </authorList>
    </citation>
    <scope>NUCLEOTIDE SEQUENCE [LARGE SCALE GENOMIC DNA]</scope>
    <source>
        <strain evidence="3 4">GLM-1</strain>
    </source>
</reference>